<sequence length="95" mass="11254">MINSLEVLIDPLIRNRLESLYNELKTNNSDYKQISCESEQYIMTLREALPDNLKQTLFLYEDAQFALQEILKVKIYLQGFKDALQIFNELHISRL</sequence>
<reference evidence="1 2" key="1">
    <citation type="submission" date="2023-12" db="EMBL/GenBank/DDBJ databases">
        <title>Whole genome sequencing of Paenibacillus phoenicis isolated from the Phoenix Mars Lander spacecraft assembly facility.</title>
        <authorList>
            <person name="Garcia A."/>
            <person name="Venkateswaran K."/>
        </authorList>
    </citation>
    <scope>NUCLEOTIDE SEQUENCE [LARGE SCALE GENOMIC DNA]</scope>
    <source>
        <strain evidence="1 2">3PO2SA</strain>
    </source>
</reference>
<evidence type="ECO:0000313" key="1">
    <source>
        <dbReference type="EMBL" id="MEA3572028.1"/>
    </source>
</evidence>
<organism evidence="1 2">
    <name type="scientific">Paenibacillus phoenicis</name>
    <dbReference type="NCBI Taxonomy" id="554117"/>
    <lineage>
        <taxon>Bacteria</taxon>
        <taxon>Bacillati</taxon>
        <taxon>Bacillota</taxon>
        <taxon>Bacilli</taxon>
        <taxon>Bacillales</taxon>
        <taxon>Paenibacillaceae</taxon>
        <taxon>Paenibacillus</taxon>
    </lineage>
</organism>
<dbReference type="Proteomes" id="UP001292216">
    <property type="component" value="Unassembled WGS sequence"/>
</dbReference>
<dbReference type="RefSeq" id="WP_323078569.1">
    <property type="nucleotide sequence ID" value="NZ_CBCSKM010000002.1"/>
</dbReference>
<evidence type="ECO:0000313" key="2">
    <source>
        <dbReference type="Proteomes" id="UP001292216"/>
    </source>
</evidence>
<accession>A0ABU5PPY5</accession>
<protein>
    <submittedName>
        <fullName evidence="1">Uncharacterized protein</fullName>
    </submittedName>
</protein>
<name>A0ABU5PPY5_9BACL</name>
<dbReference type="EMBL" id="JAYERP010000001">
    <property type="protein sequence ID" value="MEA3572028.1"/>
    <property type="molecule type" value="Genomic_DNA"/>
</dbReference>
<comment type="caution">
    <text evidence="1">The sequence shown here is derived from an EMBL/GenBank/DDBJ whole genome shotgun (WGS) entry which is preliminary data.</text>
</comment>
<keyword evidence="2" id="KW-1185">Reference proteome</keyword>
<proteinExistence type="predicted"/>
<gene>
    <name evidence="1" type="ORF">U9M73_19060</name>
</gene>